<protein>
    <submittedName>
        <fullName evidence="1">Uncharacterized protein</fullName>
    </submittedName>
</protein>
<evidence type="ECO:0000313" key="2">
    <source>
        <dbReference type="Proteomes" id="UP000217790"/>
    </source>
</evidence>
<dbReference type="EMBL" id="KZ293768">
    <property type="protein sequence ID" value="PBK79606.1"/>
    <property type="molecule type" value="Genomic_DNA"/>
</dbReference>
<keyword evidence="2" id="KW-1185">Reference proteome</keyword>
<gene>
    <name evidence="1" type="ORF">ARMGADRAFT_1092968</name>
</gene>
<dbReference type="AlphaFoldDB" id="A0A2H3CWC3"/>
<evidence type="ECO:0000313" key="1">
    <source>
        <dbReference type="EMBL" id="PBK79606.1"/>
    </source>
</evidence>
<sequence length="205" mass="22298">MSSSTPLHVSDRHHRCPLITQVAASTFPITARKNQLPAIPLATIPRSMKLADPSPIACVVCLLSSFPFQMRRVVVETRRICMNTDWHAGWRSLRVADEQVIVCSRGGGKPPTCSSVLRVWLLDPDGMPSDTRSASTNAFLEDLLSRYARISAFSHSPELAALIHTNTAPTTFQTAQLQALIGSLDAPITDIQSEIDLLQNAAAAL</sequence>
<dbReference type="InParanoid" id="A0A2H3CWC3"/>
<proteinExistence type="predicted"/>
<accession>A0A2H3CWC3</accession>
<dbReference type="Proteomes" id="UP000217790">
    <property type="component" value="Unassembled WGS sequence"/>
</dbReference>
<name>A0A2H3CWC3_ARMGA</name>
<reference evidence="2" key="1">
    <citation type="journal article" date="2017" name="Nat. Ecol. Evol.">
        <title>Genome expansion and lineage-specific genetic innovations in the forest pathogenic fungi Armillaria.</title>
        <authorList>
            <person name="Sipos G."/>
            <person name="Prasanna A.N."/>
            <person name="Walter M.C."/>
            <person name="O'Connor E."/>
            <person name="Balint B."/>
            <person name="Krizsan K."/>
            <person name="Kiss B."/>
            <person name="Hess J."/>
            <person name="Varga T."/>
            <person name="Slot J."/>
            <person name="Riley R."/>
            <person name="Boka B."/>
            <person name="Rigling D."/>
            <person name="Barry K."/>
            <person name="Lee J."/>
            <person name="Mihaltcheva S."/>
            <person name="LaButti K."/>
            <person name="Lipzen A."/>
            <person name="Waldron R."/>
            <person name="Moloney N.M."/>
            <person name="Sperisen C."/>
            <person name="Kredics L."/>
            <person name="Vagvoelgyi C."/>
            <person name="Patrignani A."/>
            <person name="Fitzpatrick D."/>
            <person name="Nagy I."/>
            <person name="Doyle S."/>
            <person name="Anderson J.B."/>
            <person name="Grigoriev I.V."/>
            <person name="Gueldener U."/>
            <person name="Muensterkoetter M."/>
            <person name="Nagy L.G."/>
        </authorList>
    </citation>
    <scope>NUCLEOTIDE SEQUENCE [LARGE SCALE GENOMIC DNA]</scope>
    <source>
        <strain evidence="2">Ar21-2</strain>
    </source>
</reference>
<organism evidence="1 2">
    <name type="scientific">Armillaria gallica</name>
    <name type="common">Bulbous honey fungus</name>
    <name type="synonym">Armillaria bulbosa</name>
    <dbReference type="NCBI Taxonomy" id="47427"/>
    <lineage>
        <taxon>Eukaryota</taxon>
        <taxon>Fungi</taxon>
        <taxon>Dikarya</taxon>
        <taxon>Basidiomycota</taxon>
        <taxon>Agaricomycotina</taxon>
        <taxon>Agaricomycetes</taxon>
        <taxon>Agaricomycetidae</taxon>
        <taxon>Agaricales</taxon>
        <taxon>Marasmiineae</taxon>
        <taxon>Physalacriaceae</taxon>
        <taxon>Armillaria</taxon>
    </lineage>
</organism>